<accession>A0A326UHG0</accession>
<organism evidence="1 2">
    <name type="scientific">Thermosporothrix hazakensis</name>
    <dbReference type="NCBI Taxonomy" id="644383"/>
    <lineage>
        <taxon>Bacteria</taxon>
        <taxon>Bacillati</taxon>
        <taxon>Chloroflexota</taxon>
        <taxon>Ktedonobacteria</taxon>
        <taxon>Ktedonobacterales</taxon>
        <taxon>Thermosporotrichaceae</taxon>
        <taxon>Thermosporothrix</taxon>
    </lineage>
</organism>
<proteinExistence type="predicted"/>
<dbReference type="Proteomes" id="UP000248806">
    <property type="component" value="Unassembled WGS sequence"/>
</dbReference>
<sequence length="142" mass="16407">MKLPVHEFRLLKGVLVALLAKMPQNSFLQSLYHQMSLVRIEDASEPVELKVSEGEVAALVGYTREYAATLPQHYPQSHREMQAALAGVIRHMQYQRCEFCGSMDLYSFIQISCYNIPLSGTCRVCFYRPLQELYIMRNHLHL</sequence>
<dbReference type="AlphaFoldDB" id="A0A326UHG0"/>
<keyword evidence="2" id="KW-1185">Reference proteome</keyword>
<gene>
    <name evidence="1" type="ORF">EI42_03466</name>
</gene>
<comment type="caution">
    <text evidence="1">The sequence shown here is derived from an EMBL/GenBank/DDBJ whole genome shotgun (WGS) entry which is preliminary data.</text>
</comment>
<protein>
    <submittedName>
        <fullName evidence="1">Uncharacterized protein</fullName>
    </submittedName>
</protein>
<dbReference type="EMBL" id="QKUF01000012">
    <property type="protein sequence ID" value="PZW27380.1"/>
    <property type="molecule type" value="Genomic_DNA"/>
</dbReference>
<name>A0A326UHG0_THEHA</name>
<reference evidence="1 2" key="1">
    <citation type="submission" date="2018-06" db="EMBL/GenBank/DDBJ databases">
        <title>Genomic Encyclopedia of Archaeal and Bacterial Type Strains, Phase II (KMG-II): from individual species to whole genera.</title>
        <authorList>
            <person name="Goeker M."/>
        </authorList>
    </citation>
    <scope>NUCLEOTIDE SEQUENCE [LARGE SCALE GENOMIC DNA]</scope>
    <source>
        <strain evidence="1 2">ATCC BAA-1881</strain>
    </source>
</reference>
<evidence type="ECO:0000313" key="1">
    <source>
        <dbReference type="EMBL" id="PZW27380.1"/>
    </source>
</evidence>
<dbReference type="RefSeq" id="WP_111323835.1">
    <property type="nucleotide sequence ID" value="NZ_BIFX01000001.1"/>
</dbReference>
<evidence type="ECO:0000313" key="2">
    <source>
        <dbReference type="Proteomes" id="UP000248806"/>
    </source>
</evidence>